<dbReference type="Proteomes" id="UP000501452">
    <property type="component" value="Chromosome"/>
</dbReference>
<feature type="transmembrane region" description="Helical" evidence="1">
    <location>
        <begin position="20"/>
        <end position="45"/>
    </location>
</feature>
<accession>A0A6G8QBH6</accession>
<feature type="transmembrane region" description="Helical" evidence="1">
    <location>
        <begin position="240"/>
        <end position="259"/>
    </location>
</feature>
<feature type="transmembrane region" description="Helical" evidence="1">
    <location>
        <begin position="305"/>
        <end position="330"/>
    </location>
</feature>
<sequence>MSTEAHPSAETGRTPPLARVVAWLTVPLYVAGICAYGLLTSSAGFWSENPAENVETVAFDIGFGAFAVVGAVLVAKRPTNPIGWILAVVALMLAIFLAGGAYATYVMVTYGRPDWLAVLGAWTFNWFWYLMLALGLIYLPMLFPDGRLLSRRWLPVAVLAGVTTAGNVLLNALVETIPVNEAPGYGIENPVGIEGLGRAEDLKIFGVLNGLFLVAGIGSVASVVVRFRRSRGVERQQMKLFAFVTVVLLGGAVLTAAVSDATGARWLDGSSFVLSMVGFVSLPVAVGVAILRYRLYDMDLVINRALVYGPLTASLAAVYLGGVVSLQYAFRVLTGGGSQLAVVVSTLAIAAMFNPLRRRIQAFIDRRFYRKKYDAARTVEAFSARLRDETDLDALSEDLVSVVRETMQPEHAGLWRREPGGGP</sequence>
<dbReference type="RefSeq" id="WP_166177480.1">
    <property type="nucleotide sequence ID" value="NZ_CP045119.1"/>
</dbReference>
<dbReference type="EMBL" id="CP045119">
    <property type="protein sequence ID" value="QIN83836.1"/>
    <property type="molecule type" value="Genomic_DNA"/>
</dbReference>
<keyword evidence="1" id="KW-0472">Membrane</keyword>
<feature type="transmembrane region" description="Helical" evidence="1">
    <location>
        <begin position="204"/>
        <end position="228"/>
    </location>
</feature>
<feature type="transmembrane region" description="Helical" evidence="1">
    <location>
        <begin position="82"/>
        <end position="103"/>
    </location>
</feature>
<organism evidence="2 3">
    <name type="scientific">Rubrobacter tropicus</name>
    <dbReference type="NCBI Taxonomy" id="2653851"/>
    <lineage>
        <taxon>Bacteria</taxon>
        <taxon>Bacillati</taxon>
        <taxon>Actinomycetota</taxon>
        <taxon>Rubrobacteria</taxon>
        <taxon>Rubrobacterales</taxon>
        <taxon>Rubrobacteraceae</taxon>
        <taxon>Rubrobacter</taxon>
    </lineage>
</organism>
<gene>
    <name evidence="2" type="ORF">GBA63_15220</name>
</gene>
<evidence type="ECO:0000313" key="3">
    <source>
        <dbReference type="Proteomes" id="UP000501452"/>
    </source>
</evidence>
<keyword evidence="1" id="KW-1133">Transmembrane helix</keyword>
<feature type="transmembrane region" description="Helical" evidence="1">
    <location>
        <begin position="57"/>
        <end position="75"/>
    </location>
</feature>
<evidence type="ECO:0000313" key="2">
    <source>
        <dbReference type="EMBL" id="QIN83836.1"/>
    </source>
</evidence>
<feature type="transmembrane region" description="Helical" evidence="1">
    <location>
        <begin position="153"/>
        <end position="174"/>
    </location>
</feature>
<proteinExistence type="predicted"/>
<name>A0A6G8QBH6_9ACTN</name>
<evidence type="ECO:0000256" key="1">
    <source>
        <dbReference type="SAM" id="Phobius"/>
    </source>
</evidence>
<dbReference type="AlphaFoldDB" id="A0A6G8QBH6"/>
<keyword evidence="3" id="KW-1185">Reference proteome</keyword>
<feature type="transmembrane region" description="Helical" evidence="1">
    <location>
        <begin position="271"/>
        <end position="293"/>
    </location>
</feature>
<feature type="transmembrane region" description="Helical" evidence="1">
    <location>
        <begin position="115"/>
        <end position="141"/>
    </location>
</feature>
<feature type="transmembrane region" description="Helical" evidence="1">
    <location>
        <begin position="336"/>
        <end position="356"/>
    </location>
</feature>
<protein>
    <submittedName>
        <fullName evidence="2">Uncharacterized protein</fullName>
    </submittedName>
</protein>
<dbReference type="KEGG" id="rub:GBA63_15220"/>
<keyword evidence="1" id="KW-0812">Transmembrane</keyword>
<reference evidence="2 3" key="1">
    <citation type="submission" date="2019-10" db="EMBL/GenBank/DDBJ databases">
        <title>Rubrobacter sp nov SCSIO 52090 isolated from a deep-sea sediment in the South China Sea.</title>
        <authorList>
            <person name="Chen R.W."/>
        </authorList>
    </citation>
    <scope>NUCLEOTIDE SEQUENCE [LARGE SCALE GENOMIC DNA]</scope>
    <source>
        <strain evidence="2 3">SCSIO 52909</strain>
    </source>
</reference>